<gene>
    <name evidence="2" type="ORF">ACFYTH_14500</name>
</gene>
<evidence type="ECO:0000259" key="1">
    <source>
        <dbReference type="Pfam" id="PF04149"/>
    </source>
</evidence>
<dbReference type="Pfam" id="PF04149">
    <property type="entry name" value="DUF397"/>
    <property type="match status" value="1"/>
</dbReference>
<evidence type="ECO:0000313" key="3">
    <source>
        <dbReference type="Proteomes" id="UP001601521"/>
    </source>
</evidence>
<name>A0ABW6NHC9_9NOCA</name>
<comment type="caution">
    <text evidence="2">The sequence shown here is derived from an EMBL/GenBank/DDBJ whole genome shotgun (WGS) entry which is preliminary data.</text>
</comment>
<protein>
    <submittedName>
        <fullName evidence="2">DUF397 domain-containing protein</fullName>
    </submittedName>
</protein>
<dbReference type="InterPro" id="IPR007278">
    <property type="entry name" value="DUF397"/>
</dbReference>
<sequence>MNVDPMPNTVVQKHQDRCNEGLRRGRVLEGGRVGIRDSKNPDGPALIFASAEWDAFTSSVRNGGFDASQA</sequence>
<organism evidence="2 3">
    <name type="scientific">Nocardia africana</name>
    <dbReference type="NCBI Taxonomy" id="134964"/>
    <lineage>
        <taxon>Bacteria</taxon>
        <taxon>Bacillati</taxon>
        <taxon>Actinomycetota</taxon>
        <taxon>Actinomycetes</taxon>
        <taxon>Mycobacteriales</taxon>
        <taxon>Nocardiaceae</taxon>
        <taxon>Nocardia</taxon>
    </lineage>
</organism>
<dbReference type="EMBL" id="JBIALX010000005">
    <property type="protein sequence ID" value="MFF0454568.1"/>
    <property type="molecule type" value="Genomic_DNA"/>
</dbReference>
<proteinExistence type="predicted"/>
<dbReference type="Proteomes" id="UP001601521">
    <property type="component" value="Unassembled WGS sequence"/>
</dbReference>
<accession>A0ABW6NHC9</accession>
<feature type="domain" description="DUF397" evidence="1">
    <location>
        <begin position="29"/>
        <end position="61"/>
    </location>
</feature>
<reference evidence="2 3" key="1">
    <citation type="submission" date="2024-10" db="EMBL/GenBank/DDBJ databases">
        <title>The Natural Products Discovery Center: Release of the First 8490 Sequenced Strains for Exploring Actinobacteria Biosynthetic Diversity.</title>
        <authorList>
            <person name="Kalkreuter E."/>
            <person name="Kautsar S.A."/>
            <person name="Yang D."/>
            <person name="Bader C.D."/>
            <person name="Teijaro C.N."/>
            <person name="Fluegel L."/>
            <person name="Davis C.M."/>
            <person name="Simpson J.R."/>
            <person name="Lauterbach L."/>
            <person name="Steele A.D."/>
            <person name="Gui C."/>
            <person name="Meng S."/>
            <person name="Li G."/>
            <person name="Viehrig K."/>
            <person name="Ye F."/>
            <person name="Su P."/>
            <person name="Kiefer A.F."/>
            <person name="Nichols A."/>
            <person name="Cepeda A.J."/>
            <person name="Yan W."/>
            <person name="Fan B."/>
            <person name="Jiang Y."/>
            <person name="Adhikari A."/>
            <person name="Zheng C.-J."/>
            <person name="Schuster L."/>
            <person name="Cowan T.M."/>
            <person name="Smanski M.J."/>
            <person name="Chevrette M.G."/>
            <person name="De Carvalho L.P.S."/>
            <person name="Shen B."/>
        </authorList>
    </citation>
    <scope>NUCLEOTIDE SEQUENCE [LARGE SCALE GENOMIC DNA]</scope>
    <source>
        <strain evidence="2 3">NPDC004550</strain>
    </source>
</reference>
<dbReference type="RefSeq" id="WP_387251443.1">
    <property type="nucleotide sequence ID" value="NZ_JBIALX010000005.1"/>
</dbReference>
<keyword evidence="3" id="KW-1185">Reference proteome</keyword>
<evidence type="ECO:0000313" key="2">
    <source>
        <dbReference type="EMBL" id="MFF0454568.1"/>
    </source>
</evidence>